<dbReference type="AlphaFoldDB" id="A0A3B0QYC2"/>
<feature type="region of interest" description="Disordered" evidence="1">
    <location>
        <begin position="1"/>
        <end position="40"/>
    </location>
</feature>
<feature type="domain" description="GerMN" evidence="3">
    <location>
        <begin position="123"/>
        <end position="214"/>
    </location>
</feature>
<keyword evidence="2" id="KW-0472">Membrane</keyword>
<feature type="transmembrane region" description="Helical" evidence="2">
    <location>
        <begin position="44"/>
        <end position="66"/>
    </location>
</feature>
<feature type="compositionally biased region" description="Low complexity" evidence="1">
    <location>
        <begin position="11"/>
        <end position="20"/>
    </location>
</feature>
<dbReference type="InterPro" id="IPR019606">
    <property type="entry name" value="GerMN"/>
</dbReference>
<proteinExistence type="predicted"/>
<organism evidence="4">
    <name type="scientific">hydrothermal vent metagenome</name>
    <dbReference type="NCBI Taxonomy" id="652676"/>
    <lineage>
        <taxon>unclassified sequences</taxon>
        <taxon>metagenomes</taxon>
        <taxon>ecological metagenomes</taxon>
    </lineage>
</organism>
<name>A0A3B0QYC2_9ZZZZ</name>
<keyword evidence="2" id="KW-1133">Transmembrane helix</keyword>
<dbReference type="EMBL" id="UOEA01000084">
    <property type="protein sequence ID" value="VAV85282.1"/>
    <property type="molecule type" value="Genomic_DNA"/>
</dbReference>
<dbReference type="Pfam" id="PF10646">
    <property type="entry name" value="Germane"/>
    <property type="match status" value="1"/>
</dbReference>
<feature type="compositionally biased region" description="Basic residues" evidence="1">
    <location>
        <begin position="21"/>
        <end position="40"/>
    </location>
</feature>
<evidence type="ECO:0000313" key="4">
    <source>
        <dbReference type="EMBL" id="VAV85282.1"/>
    </source>
</evidence>
<protein>
    <recommendedName>
        <fullName evidence="3">GerMN domain-containing protein</fullName>
    </recommendedName>
</protein>
<accession>A0A3B0QYC2</accession>
<evidence type="ECO:0000256" key="2">
    <source>
        <dbReference type="SAM" id="Phobius"/>
    </source>
</evidence>
<gene>
    <name evidence="4" type="ORF">MNBD_DELTA01-1198</name>
</gene>
<evidence type="ECO:0000259" key="3">
    <source>
        <dbReference type="SMART" id="SM00909"/>
    </source>
</evidence>
<sequence>MARKTTKKTRAATGKANNRTTTKKKPATKKKTSTRRKNKKGGGFPWSVLLAAILTFIIGIILVILLGDRLKVSIPDEVREKRPPVVKVVKGTRRVSLYLSSSNGKALKALKVKIKKSSPTGETRAIINKLIKGPEKGSTNLENPIPEGTKLLSVRVKGSNATLNFSKELYKNHPGGSSAELQTIYAIVNSITMNIPEVKTVSILIDGTKRETLVGHIVISIPLGADKKIISR</sequence>
<feature type="compositionally biased region" description="Basic residues" evidence="1">
    <location>
        <begin position="1"/>
        <end position="10"/>
    </location>
</feature>
<reference evidence="4" key="1">
    <citation type="submission" date="2018-06" db="EMBL/GenBank/DDBJ databases">
        <authorList>
            <person name="Zhirakovskaya E."/>
        </authorList>
    </citation>
    <scope>NUCLEOTIDE SEQUENCE</scope>
</reference>
<keyword evidence="2" id="KW-0812">Transmembrane</keyword>
<evidence type="ECO:0000256" key="1">
    <source>
        <dbReference type="SAM" id="MobiDB-lite"/>
    </source>
</evidence>
<dbReference type="SMART" id="SM00909">
    <property type="entry name" value="Germane"/>
    <property type="match status" value="1"/>
</dbReference>